<evidence type="ECO:0000256" key="4">
    <source>
        <dbReference type="ARBA" id="ARBA00013858"/>
    </source>
</evidence>
<name>A0A077P4N1_XENBV</name>
<dbReference type="NCBIfam" id="NF007959">
    <property type="entry name" value="PRK10678.1"/>
    <property type="match status" value="1"/>
</dbReference>
<evidence type="ECO:0000256" key="6">
    <source>
        <dbReference type="ARBA" id="ARBA00023150"/>
    </source>
</evidence>
<evidence type="ECO:0000256" key="7">
    <source>
        <dbReference type="ARBA" id="ARBA00026066"/>
    </source>
</evidence>
<dbReference type="GO" id="GO:0030366">
    <property type="term" value="F:molybdopterin synthase activity"/>
    <property type="evidence" value="ECO:0007669"/>
    <property type="project" value="UniProtKB-EC"/>
</dbReference>
<proteinExistence type="inferred from homology"/>
<reference evidence="13" key="1">
    <citation type="submission" date="2013-07" db="EMBL/GenBank/DDBJ databases">
        <title>Sub-species coevolution in mutualistic symbiosis.</title>
        <authorList>
            <person name="Murfin K."/>
            <person name="Klassen J."/>
            <person name="Lee M."/>
            <person name="Forst S."/>
            <person name="Stock P."/>
            <person name="Goodrich-Blair H."/>
        </authorList>
    </citation>
    <scope>NUCLEOTIDE SEQUENCE [LARGE SCALE GENOMIC DNA]</scope>
    <source>
        <strain evidence="13">Oregonense</strain>
    </source>
</reference>
<dbReference type="PANTHER" id="PTHR23404">
    <property type="entry name" value="MOLYBDOPTERIN SYNTHASE RELATED"/>
    <property type="match status" value="1"/>
</dbReference>
<dbReference type="Proteomes" id="UP000028483">
    <property type="component" value="Unassembled WGS sequence"/>
</dbReference>
<dbReference type="HOGENOM" id="CLU_089568_2_1_6"/>
<comment type="similarity">
    <text evidence="2">Belongs to the MoaE family.</text>
</comment>
<evidence type="ECO:0000313" key="13">
    <source>
        <dbReference type="EMBL" id="CDH04781.1"/>
    </source>
</evidence>
<evidence type="ECO:0000256" key="12">
    <source>
        <dbReference type="ARBA" id="ARBA00049878"/>
    </source>
</evidence>
<dbReference type="CDD" id="cd00756">
    <property type="entry name" value="MoaE"/>
    <property type="match status" value="1"/>
</dbReference>
<dbReference type="FunFam" id="3.90.1170.40:FF:000001">
    <property type="entry name" value="Molybdopterin synthase catalytic subunit MoaE"/>
    <property type="match status" value="1"/>
</dbReference>
<evidence type="ECO:0000256" key="3">
    <source>
        <dbReference type="ARBA" id="ARBA00011950"/>
    </source>
</evidence>
<dbReference type="InterPro" id="IPR036563">
    <property type="entry name" value="MoaE_sf"/>
</dbReference>
<accession>A0A077P4N1</accession>
<comment type="pathway">
    <text evidence="1">Cofactor biosynthesis; molybdopterin biosynthesis.</text>
</comment>
<keyword evidence="5" id="KW-0808">Transferase</keyword>
<dbReference type="AlphaFoldDB" id="A0A077P4N1"/>
<comment type="caution">
    <text evidence="13">The sequence shown here is derived from an EMBL/GenBank/DDBJ whole genome shotgun (WGS) entry which is preliminary data.</text>
</comment>
<comment type="catalytic activity">
    <reaction evidence="12">
        <text>2 [molybdopterin-synthase sulfur-carrier protein]-C-terminal-Gly-aminoethanethioate + cyclic pyranopterin phosphate + H2O = molybdopterin + 2 [molybdopterin-synthase sulfur-carrier protein]-C-terminal Gly-Gly + 2 H(+)</text>
        <dbReference type="Rhea" id="RHEA:26333"/>
        <dbReference type="Rhea" id="RHEA-COMP:12202"/>
        <dbReference type="Rhea" id="RHEA-COMP:19907"/>
        <dbReference type="ChEBI" id="CHEBI:15377"/>
        <dbReference type="ChEBI" id="CHEBI:15378"/>
        <dbReference type="ChEBI" id="CHEBI:58698"/>
        <dbReference type="ChEBI" id="CHEBI:59648"/>
        <dbReference type="ChEBI" id="CHEBI:90778"/>
        <dbReference type="ChEBI" id="CHEBI:232372"/>
        <dbReference type="EC" id="2.8.1.12"/>
    </reaction>
</comment>
<dbReference type="UniPathway" id="UPA00344"/>
<evidence type="ECO:0000256" key="1">
    <source>
        <dbReference type="ARBA" id="ARBA00005046"/>
    </source>
</evidence>
<comment type="subunit">
    <text evidence="7">Heterotetramer of 2 MoaD subunits and 2 MoaE subunits. Also stable as homodimer. The enzyme changes between these two forms during catalysis.</text>
</comment>
<dbReference type="EC" id="2.8.1.12" evidence="3"/>
<dbReference type="EMBL" id="CBSX010000043">
    <property type="protein sequence ID" value="CDH04781.1"/>
    <property type="molecule type" value="Genomic_DNA"/>
</dbReference>
<dbReference type="SUPFAM" id="SSF54690">
    <property type="entry name" value="Molybdopterin synthase subunit MoaE"/>
    <property type="match status" value="1"/>
</dbReference>
<dbReference type="GO" id="GO:0006777">
    <property type="term" value="P:Mo-molybdopterin cofactor biosynthetic process"/>
    <property type="evidence" value="ECO:0007669"/>
    <property type="project" value="UniProtKB-KW"/>
</dbReference>
<evidence type="ECO:0000256" key="11">
    <source>
        <dbReference type="ARBA" id="ARBA00032474"/>
    </source>
</evidence>
<dbReference type="Gene3D" id="3.90.1170.40">
    <property type="entry name" value="Molybdopterin biosynthesis MoaE subunit"/>
    <property type="match status" value="1"/>
</dbReference>
<evidence type="ECO:0000256" key="5">
    <source>
        <dbReference type="ARBA" id="ARBA00022679"/>
    </source>
</evidence>
<organism evidence="13">
    <name type="scientific">Xenorhabdus bovienii str. oregonense</name>
    <dbReference type="NCBI Taxonomy" id="1398202"/>
    <lineage>
        <taxon>Bacteria</taxon>
        <taxon>Pseudomonadati</taxon>
        <taxon>Pseudomonadota</taxon>
        <taxon>Gammaproteobacteria</taxon>
        <taxon>Enterobacterales</taxon>
        <taxon>Morganellaceae</taxon>
        <taxon>Xenorhabdus</taxon>
    </lineage>
</organism>
<gene>
    <name evidence="13" type="primary">moaE</name>
    <name evidence="13" type="ORF">XBO1_1370077</name>
</gene>
<sequence>MIMENTRVCVQREIFNVGDEYQWLSQCDDDGAVVTFTGKVRNHNLGDSVKALTLEHYPGMTEKMLQAIIDEARQRWPLQRISVIHRIGALYPGEEIVFVGVTSAHRSMAFAAVEFIMDYLKTRAPFWKKESLVEGERWVATRESDQEVAGRW</sequence>
<evidence type="ECO:0000256" key="8">
    <source>
        <dbReference type="ARBA" id="ARBA00029745"/>
    </source>
</evidence>
<keyword evidence="6" id="KW-0501">Molybdenum cofactor biosynthesis</keyword>
<evidence type="ECO:0000256" key="9">
    <source>
        <dbReference type="ARBA" id="ARBA00030407"/>
    </source>
</evidence>
<evidence type="ECO:0000256" key="10">
    <source>
        <dbReference type="ARBA" id="ARBA00030781"/>
    </source>
</evidence>
<dbReference type="InterPro" id="IPR003448">
    <property type="entry name" value="Mopterin_biosynth_MoaE"/>
</dbReference>
<dbReference type="Pfam" id="PF02391">
    <property type="entry name" value="MoaE"/>
    <property type="match status" value="1"/>
</dbReference>
<evidence type="ECO:0000256" key="2">
    <source>
        <dbReference type="ARBA" id="ARBA00005426"/>
    </source>
</evidence>
<protein>
    <recommendedName>
        <fullName evidence="4">Molybdopterin synthase catalytic subunit</fullName>
        <ecNumber evidence="3">2.8.1.12</ecNumber>
    </recommendedName>
    <alternativeName>
        <fullName evidence="10">MPT synthase subunit 2</fullName>
    </alternativeName>
    <alternativeName>
        <fullName evidence="8">Molybdenum cofactor biosynthesis protein E</fullName>
    </alternativeName>
    <alternativeName>
        <fullName evidence="9">Molybdopterin-converting factor large subunit</fullName>
    </alternativeName>
    <alternativeName>
        <fullName evidence="11">Molybdopterin-converting factor subunit 2</fullName>
    </alternativeName>
</protein>